<dbReference type="Proteomes" id="UP000828390">
    <property type="component" value="Unassembled WGS sequence"/>
</dbReference>
<sequence>MKRPPLSTTSVDTNPPKTLQTCSRNSAARAPPFEDNVIAQMLQRNVLQSTAPFLQMLSCSHPQEK</sequence>
<protein>
    <submittedName>
        <fullName evidence="2">Uncharacterized protein</fullName>
    </submittedName>
</protein>
<feature type="region of interest" description="Disordered" evidence="1">
    <location>
        <begin position="1"/>
        <end position="27"/>
    </location>
</feature>
<gene>
    <name evidence="2" type="ORF">DPMN_095280</name>
</gene>
<organism evidence="2 3">
    <name type="scientific">Dreissena polymorpha</name>
    <name type="common">Zebra mussel</name>
    <name type="synonym">Mytilus polymorpha</name>
    <dbReference type="NCBI Taxonomy" id="45954"/>
    <lineage>
        <taxon>Eukaryota</taxon>
        <taxon>Metazoa</taxon>
        <taxon>Spiralia</taxon>
        <taxon>Lophotrochozoa</taxon>
        <taxon>Mollusca</taxon>
        <taxon>Bivalvia</taxon>
        <taxon>Autobranchia</taxon>
        <taxon>Heteroconchia</taxon>
        <taxon>Euheterodonta</taxon>
        <taxon>Imparidentia</taxon>
        <taxon>Neoheterodontei</taxon>
        <taxon>Myida</taxon>
        <taxon>Dreissenoidea</taxon>
        <taxon>Dreissenidae</taxon>
        <taxon>Dreissena</taxon>
    </lineage>
</organism>
<feature type="compositionally biased region" description="Polar residues" evidence="1">
    <location>
        <begin position="1"/>
        <end position="26"/>
    </location>
</feature>
<dbReference type="AlphaFoldDB" id="A0A9D4L914"/>
<reference evidence="2" key="2">
    <citation type="submission" date="2020-11" db="EMBL/GenBank/DDBJ databases">
        <authorList>
            <person name="McCartney M.A."/>
            <person name="Auch B."/>
            <person name="Kono T."/>
            <person name="Mallez S."/>
            <person name="Becker A."/>
            <person name="Gohl D.M."/>
            <person name="Silverstein K.A.T."/>
            <person name="Koren S."/>
            <person name="Bechman K.B."/>
            <person name="Herman A."/>
            <person name="Abrahante J.E."/>
            <person name="Garbe J."/>
        </authorList>
    </citation>
    <scope>NUCLEOTIDE SEQUENCE</scope>
    <source>
        <strain evidence="2">Duluth1</strain>
        <tissue evidence="2">Whole animal</tissue>
    </source>
</reference>
<proteinExistence type="predicted"/>
<evidence type="ECO:0000256" key="1">
    <source>
        <dbReference type="SAM" id="MobiDB-lite"/>
    </source>
</evidence>
<name>A0A9D4L914_DREPO</name>
<evidence type="ECO:0000313" key="2">
    <source>
        <dbReference type="EMBL" id="KAH3852762.1"/>
    </source>
</evidence>
<evidence type="ECO:0000313" key="3">
    <source>
        <dbReference type="Proteomes" id="UP000828390"/>
    </source>
</evidence>
<keyword evidence="3" id="KW-1185">Reference proteome</keyword>
<accession>A0A9D4L914</accession>
<comment type="caution">
    <text evidence="2">The sequence shown here is derived from an EMBL/GenBank/DDBJ whole genome shotgun (WGS) entry which is preliminary data.</text>
</comment>
<dbReference type="EMBL" id="JAIWYP010000003">
    <property type="protein sequence ID" value="KAH3852762.1"/>
    <property type="molecule type" value="Genomic_DNA"/>
</dbReference>
<reference evidence="2" key="1">
    <citation type="journal article" date="2019" name="bioRxiv">
        <title>The Genome of the Zebra Mussel, Dreissena polymorpha: A Resource for Invasive Species Research.</title>
        <authorList>
            <person name="McCartney M.A."/>
            <person name="Auch B."/>
            <person name="Kono T."/>
            <person name="Mallez S."/>
            <person name="Zhang Y."/>
            <person name="Obille A."/>
            <person name="Becker A."/>
            <person name="Abrahante J.E."/>
            <person name="Garbe J."/>
            <person name="Badalamenti J.P."/>
            <person name="Herman A."/>
            <person name="Mangelson H."/>
            <person name="Liachko I."/>
            <person name="Sullivan S."/>
            <person name="Sone E.D."/>
            <person name="Koren S."/>
            <person name="Silverstein K.A.T."/>
            <person name="Beckman K.B."/>
            <person name="Gohl D.M."/>
        </authorList>
    </citation>
    <scope>NUCLEOTIDE SEQUENCE</scope>
    <source>
        <strain evidence="2">Duluth1</strain>
        <tissue evidence="2">Whole animal</tissue>
    </source>
</reference>